<evidence type="ECO:0000256" key="1">
    <source>
        <dbReference type="SAM" id="Coils"/>
    </source>
</evidence>
<evidence type="ECO:0000256" key="2">
    <source>
        <dbReference type="SAM" id="MobiDB-lite"/>
    </source>
</evidence>
<evidence type="ECO:0000313" key="4">
    <source>
        <dbReference type="EMBL" id="EKX44015.1"/>
    </source>
</evidence>
<keyword evidence="6" id="KW-1185">Reference proteome</keyword>
<reference evidence="6" key="2">
    <citation type="submission" date="2012-11" db="EMBL/GenBank/DDBJ databases">
        <authorList>
            <person name="Kuo A."/>
            <person name="Curtis B.A."/>
            <person name="Tanifuji G."/>
            <person name="Burki F."/>
            <person name="Gruber A."/>
            <person name="Irimia M."/>
            <person name="Maruyama S."/>
            <person name="Arias M.C."/>
            <person name="Ball S.G."/>
            <person name="Gile G.H."/>
            <person name="Hirakawa Y."/>
            <person name="Hopkins J.F."/>
            <person name="Rensing S.A."/>
            <person name="Schmutz J."/>
            <person name="Symeonidi A."/>
            <person name="Elias M."/>
            <person name="Eveleigh R.J."/>
            <person name="Herman E.K."/>
            <person name="Klute M.J."/>
            <person name="Nakayama T."/>
            <person name="Obornik M."/>
            <person name="Reyes-Prieto A."/>
            <person name="Armbrust E.V."/>
            <person name="Aves S.J."/>
            <person name="Beiko R.G."/>
            <person name="Coutinho P."/>
            <person name="Dacks J.B."/>
            <person name="Durnford D.G."/>
            <person name="Fast N.M."/>
            <person name="Green B.R."/>
            <person name="Grisdale C."/>
            <person name="Hempe F."/>
            <person name="Henrissat B."/>
            <person name="Hoppner M.P."/>
            <person name="Ishida K.-I."/>
            <person name="Kim E."/>
            <person name="Koreny L."/>
            <person name="Kroth P.G."/>
            <person name="Liu Y."/>
            <person name="Malik S.-B."/>
            <person name="Maier U.G."/>
            <person name="McRose D."/>
            <person name="Mock T."/>
            <person name="Neilson J.A."/>
            <person name="Onodera N.T."/>
            <person name="Poole A.M."/>
            <person name="Pritham E.J."/>
            <person name="Richards T.A."/>
            <person name="Rocap G."/>
            <person name="Roy S.W."/>
            <person name="Sarai C."/>
            <person name="Schaack S."/>
            <person name="Shirato S."/>
            <person name="Slamovits C.H."/>
            <person name="Spencer D.F."/>
            <person name="Suzuki S."/>
            <person name="Worden A.Z."/>
            <person name="Zauner S."/>
            <person name="Barry K."/>
            <person name="Bell C."/>
            <person name="Bharti A.K."/>
            <person name="Crow J.A."/>
            <person name="Grimwood J."/>
            <person name="Kramer R."/>
            <person name="Lindquist E."/>
            <person name="Lucas S."/>
            <person name="Salamov A."/>
            <person name="McFadden G.I."/>
            <person name="Lane C.E."/>
            <person name="Keeling P.J."/>
            <person name="Gray M.W."/>
            <person name="Grigoriev I.V."/>
            <person name="Archibald J.M."/>
        </authorList>
    </citation>
    <scope>NUCLEOTIDE SEQUENCE</scope>
    <source>
        <strain evidence="6">CCMP2712</strain>
    </source>
</reference>
<reference evidence="5" key="3">
    <citation type="submission" date="2016-03" db="UniProtKB">
        <authorList>
            <consortium name="EnsemblProtists"/>
        </authorList>
    </citation>
    <scope>IDENTIFICATION</scope>
</reference>
<keyword evidence="3" id="KW-1133">Transmembrane helix</keyword>
<dbReference type="AlphaFoldDB" id="L1J7F6"/>
<protein>
    <submittedName>
        <fullName evidence="4 5">Uncharacterized protein</fullName>
    </submittedName>
</protein>
<dbReference type="GeneID" id="17300605"/>
<keyword evidence="3" id="KW-0812">Transmembrane</keyword>
<feature type="coiled-coil region" evidence="1">
    <location>
        <begin position="513"/>
        <end position="547"/>
    </location>
</feature>
<reference evidence="4 6" key="1">
    <citation type="journal article" date="2012" name="Nature">
        <title>Algal genomes reveal evolutionary mosaicism and the fate of nucleomorphs.</title>
        <authorList>
            <consortium name="DOE Joint Genome Institute"/>
            <person name="Curtis B.A."/>
            <person name="Tanifuji G."/>
            <person name="Burki F."/>
            <person name="Gruber A."/>
            <person name="Irimia M."/>
            <person name="Maruyama S."/>
            <person name="Arias M.C."/>
            <person name="Ball S.G."/>
            <person name="Gile G.H."/>
            <person name="Hirakawa Y."/>
            <person name="Hopkins J.F."/>
            <person name="Kuo A."/>
            <person name="Rensing S.A."/>
            <person name="Schmutz J."/>
            <person name="Symeonidi A."/>
            <person name="Elias M."/>
            <person name="Eveleigh R.J."/>
            <person name="Herman E.K."/>
            <person name="Klute M.J."/>
            <person name="Nakayama T."/>
            <person name="Obornik M."/>
            <person name="Reyes-Prieto A."/>
            <person name="Armbrust E.V."/>
            <person name="Aves S.J."/>
            <person name="Beiko R.G."/>
            <person name="Coutinho P."/>
            <person name="Dacks J.B."/>
            <person name="Durnford D.G."/>
            <person name="Fast N.M."/>
            <person name="Green B.R."/>
            <person name="Grisdale C.J."/>
            <person name="Hempel F."/>
            <person name="Henrissat B."/>
            <person name="Hoppner M.P."/>
            <person name="Ishida K."/>
            <person name="Kim E."/>
            <person name="Koreny L."/>
            <person name="Kroth P.G."/>
            <person name="Liu Y."/>
            <person name="Malik S.B."/>
            <person name="Maier U.G."/>
            <person name="McRose D."/>
            <person name="Mock T."/>
            <person name="Neilson J.A."/>
            <person name="Onodera N.T."/>
            <person name="Poole A.M."/>
            <person name="Pritham E.J."/>
            <person name="Richards T.A."/>
            <person name="Rocap G."/>
            <person name="Roy S.W."/>
            <person name="Sarai C."/>
            <person name="Schaack S."/>
            <person name="Shirato S."/>
            <person name="Slamovits C.H."/>
            <person name="Spencer D.F."/>
            <person name="Suzuki S."/>
            <person name="Worden A.Z."/>
            <person name="Zauner S."/>
            <person name="Barry K."/>
            <person name="Bell C."/>
            <person name="Bharti A.K."/>
            <person name="Crow J.A."/>
            <person name="Grimwood J."/>
            <person name="Kramer R."/>
            <person name="Lindquist E."/>
            <person name="Lucas S."/>
            <person name="Salamov A."/>
            <person name="McFadden G.I."/>
            <person name="Lane C.E."/>
            <person name="Keeling P.J."/>
            <person name="Gray M.W."/>
            <person name="Grigoriev I.V."/>
            <person name="Archibald J.M."/>
        </authorList>
    </citation>
    <scope>NUCLEOTIDE SEQUENCE</scope>
    <source>
        <strain evidence="4 6">CCMP2712</strain>
    </source>
</reference>
<dbReference type="Proteomes" id="UP000011087">
    <property type="component" value="Unassembled WGS sequence"/>
</dbReference>
<feature type="region of interest" description="Disordered" evidence="2">
    <location>
        <begin position="402"/>
        <end position="434"/>
    </location>
</feature>
<feature type="compositionally biased region" description="Polar residues" evidence="2">
    <location>
        <begin position="407"/>
        <end position="423"/>
    </location>
</feature>
<accession>L1J7F6</accession>
<feature type="region of interest" description="Disordered" evidence="2">
    <location>
        <begin position="446"/>
        <end position="471"/>
    </location>
</feature>
<feature type="compositionally biased region" description="Basic and acidic residues" evidence="2">
    <location>
        <begin position="446"/>
        <end position="456"/>
    </location>
</feature>
<dbReference type="PaxDb" id="55529-EKX44015"/>
<dbReference type="RefSeq" id="XP_005830995.1">
    <property type="nucleotide sequence ID" value="XM_005830938.1"/>
</dbReference>
<organism evidence="4">
    <name type="scientific">Guillardia theta (strain CCMP2712)</name>
    <name type="common">Cryptophyte</name>
    <dbReference type="NCBI Taxonomy" id="905079"/>
    <lineage>
        <taxon>Eukaryota</taxon>
        <taxon>Cryptophyceae</taxon>
        <taxon>Pyrenomonadales</taxon>
        <taxon>Geminigeraceae</taxon>
        <taxon>Guillardia</taxon>
    </lineage>
</organism>
<keyword evidence="3" id="KW-0472">Membrane</keyword>
<proteinExistence type="predicted"/>
<dbReference type="KEGG" id="gtt:GUITHDRAFT_153130"/>
<evidence type="ECO:0000313" key="5">
    <source>
        <dbReference type="EnsemblProtists" id="EKX44015"/>
    </source>
</evidence>
<evidence type="ECO:0000313" key="6">
    <source>
        <dbReference type="Proteomes" id="UP000011087"/>
    </source>
</evidence>
<keyword evidence="1" id="KW-0175">Coiled coil</keyword>
<dbReference type="EnsemblProtists" id="EKX44015">
    <property type="protein sequence ID" value="EKX44015"/>
    <property type="gene ID" value="GUITHDRAFT_153130"/>
</dbReference>
<dbReference type="HOGENOM" id="CLU_561976_0_0_1"/>
<evidence type="ECO:0000256" key="3">
    <source>
        <dbReference type="SAM" id="Phobius"/>
    </source>
</evidence>
<dbReference type="EMBL" id="JH993007">
    <property type="protein sequence ID" value="EKX44015.1"/>
    <property type="molecule type" value="Genomic_DNA"/>
</dbReference>
<name>L1J7F6_GUITC</name>
<gene>
    <name evidence="4" type="ORF">GUITHDRAFT_153130</name>
</gene>
<feature type="transmembrane region" description="Helical" evidence="3">
    <location>
        <begin position="6"/>
        <end position="25"/>
    </location>
</feature>
<sequence>MGRGRVAGVAMAALGVATCLIVLAMKMREESTEGTDELLLKVDLESHDPYSAPANLYLWWGPSTNHRFTGSGEHIRHLLHMGIIEGGEWRDPMFLGNNGVATFRSQRFRKISETCCSTIVIPPMEWDFPVYNTHKMIGQRIRNFVANGNMLVLTGGILSIEFINSYFFYTIEPADGNYSPGPYRRLEDVPDCMRVAPEVLPQKGISVTAVKKDSLPSGTEVLWGTPRSSPVFMIKFCEAQSPDEGMPPVKVLPRDCPLAEKDGRPCSCGYIMYIGYNYQEQYPTRWDKVLRGAVEIMNPVWQEPAGGLKGNKKVFIPGTPPCLQKGEKKFDWPKSGAYSKDMKDLDDVSLKHVEPVHHESGNVAARGRDETAKDTLAMQKVSGKLTQEKQEINELQTQVQDLKHVHAQSQPRQQASRTQTLSQRSKDNEPSLSELRQKALKILREVKQKERADRPAAARKAASLAPQSESAETQTLVRVVTSLAKDVSKINHKVDKLADSEKKAVKVLPAQPSDKEEKEIKTMQKEMQKYKSKARSLEQELNYEQSVPMPEYTQAEEDHTTPLFAKGSRSCGTLCKLKQLVKKTRRNISKELEAAIH</sequence>